<evidence type="ECO:0000259" key="2">
    <source>
        <dbReference type="Pfam" id="PF07885"/>
    </source>
</evidence>
<dbReference type="SUPFAM" id="SSF81324">
    <property type="entry name" value="Voltage-gated potassium channels"/>
    <property type="match status" value="1"/>
</dbReference>
<feature type="transmembrane region" description="Helical" evidence="1">
    <location>
        <begin position="47"/>
        <end position="64"/>
    </location>
</feature>
<protein>
    <submittedName>
        <fullName evidence="3">Ion channel</fullName>
    </submittedName>
</protein>
<keyword evidence="1" id="KW-1133">Transmembrane helix</keyword>
<feature type="domain" description="Potassium channel" evidence="2">
    <location>
        <begin position="171"/>
        <end position="220"/>
    </location>
</feature>
<proteinExistence type="predicted"/>
<dbReference type="STRING" id="545619.SAMN04489860_0213"/>
<accession>A0A1H1MEH5</accession>
<dbReference type="RefSeq" id="WP_083371255.1">
    <property type="nucleotide sequence ID" value="NZ_LT629776.1"/>
</dbReference>
<name>A0A1H1MEH5_9CELL</name>
<dbReference type="AlphaFoldDB" id="A0A1H1MEH5"/>
<dbReference type="InterPro" id="IPR013099">
    <property type="entry name" value="K_chnl_dom"/>
</dbReference>
<keyword evidence="4" id="KW-1185">Reference proteome</keyword>
<evidence type="ECO:0000313" key="3">
    <source>
        <dbReference type="EMBL" id="SDR85067.1"/>
    </source>
</evidence>
<reference evidence="3 4" key="1">
    <citation type="submission" date="2016-10" db="EMBL/GenBank/DDBJ databases">
        <authorList>
            <person name="de Groot N.N."/>
        </authorList>
    </citation>
    <scope>NUCLEOTIDE SEQUENCE [LARGE SCALE GENOMIC DNA]</scope>
    <source>
        <strain evidence="3 4">DSM 22126</strain>
    </source>
</reference>
<keyword evidence="1" id="KW-0812">Transmembrane</keyword>
<feature type="transmembrane region" description="Helical" evidence="1">
    <location>
        <begin position="132"/>
        <end position="153"/>
    </location>
</feature>
<evidence type="ECO:0000313" key="4">
    <source>
        <dbReference type="Proteomes" id="UP000185663"/>
    </source>
</evidence>
<dbReference type="Proteomes" id="UP000185663">
    <property type="component" value="Chromosome I"/>
</dbReference>
<feature type="transmembrane region" description="Helical" evidence="1">
    <location>
        <begin position="20"/>
        <end position="41"/>
    </location>
</feature>
<feature type="transmembrane region" description="Helical" evidence="1">
    <location>
        <begin position="76"/>
        <end position="94"/>
    </location>
</feature>
<gene>
    <name evidence="3" type="ORF">SAMN04489860_0213</name>
</gene>
<organism evidence="3 4">
    <name type="scientific">Paraoerskovia marina</name>
    <dbReference type="NCBI Taxonomy" id="545619"/>
    <lineage>
        <taxon>Bacteria</taxon>
        <taxon>Bacillati</taxon>
        <taxon>Actinomycetota</taxon>
        <taxon>Actinomycetes</taxon>
        <taxon>Micrococcales</taxon>
        <taxon>Cellulomonadaceae</taxon>
        <taxon>Paraoerskovia</taxon>
    </lineage>
</organism>
<dbReference type="eggNOG" id="ENOG5031TNP">
    <property type="taxonomic scope" value="Bacteria"/>
</dbReference>
<dbReference type="OrthoDB" id="3288670at2"/>
<keyword evidence="1" id="KW-0472">Membrane</keyword>
<feature type="transmembrane region" description="Helical" evidence="1">
    <location>
        <begin position="206"/>
        <end position="225"/>
    </location>
</feature>
<dbReference type="EMBL" id="LT629776">
    <property type="protein sequence ID" value="SDR85067.1"/>
    <property type="molecule type" value="Genomic_DNA"/>
</dbReference>
<feature type="transmembrane region" description="Helical" evidence="1">
    <location>
        <begin position="106"/>
        <end position="125"/>
    </location>
</feature>
<sequence>MPEKRIFDDSGPFVDRFGILLVMTAGTTALLALVDVGGPLGGRGTELATTATAVVVGATLLVALRSAGLSRRWQRATDLAVATVVALVVGGSLVDLPGNVSADATSPILALLGMLAPIVVVRRLLRHRSVGMPTLTGAVAAYLLIPLAFYYAFLTVEQLSGTPFFGSDQPTTVFMYFSLTTITTIGYGEFAAVTPLGRLLAVGEGVVGQLYLVTFVAFIIGLATARVSDR</sequence>
<dbReference type="Gene3D" id="1.10.287.70">
    <property type="match status" value="1"/>
</dbReference>
<evidence type="ECO:0000256" key="1">
    <source>
        <dbReference type="SAM" id="Phobius"/>
    </source>
</evidence>
<feature type="transmembrane region" description="Helical" evidence="1">
    <location>
        <begin position="173"/>
        <end position="194"/>
    </location>
</feature>
<dbReference type="Pfam" id="PF07885">
    <property type="entry name" value="Ion_trans_2"/>
    <property type="match status" value="1"/>
</dbReference>